<protein>
    <submittedName>
        <fullName evidence="1">Uncharacterized protein</fullName>
    </submittedName>
</protein>
<evidence type="ECO:0000313" key="1">
    <source>
        <dbReference type="EMBL" id="SSA36342.1"/>
    </source>
</evidence>
<dbReference type="AlphaFoldDB" id="A0A2Y9BUV7"/>
<proteinExistence type="predicted"/>
<dbReference type="EMBL" id="UESZ01000001">
    <property type="protein sequence ID" value="SSA36342.1"/>
    <property type="molecule type" value="Genomic_DNA"/>
</dbReference>
<gene>
    <name evidence="1" type="ORF">SAMN04489750_3738</name>
</gene>
<accession>A0A2Y9BUV7</accession>
<evidence type="ECO:0000313" key="2">
    <source>
        <dbReference type="Proteomes" id="UP000250028"/>
    </source>
</evidence>
<organism evidence="1 2">
    <name type="scientific">Branchiibius hedensis</name>
    <dbReference type="NCBI Taxonomy" id="672460"/>
    <lineage>
        <taxon>Bacteria</taxon>
        <taxon>Bacillati</taxon>
        <taxon>Actinomycetota</taxon>
        <taxon>Actinomycetes</taxon>
        <taxon>Micrococcales</taxon>
        <taxon>Dermacoccaceae</taxon>
        <taxon>Branchiibius</taxon>
    </lineage>
</organism>
<keyword evidence="2" id="KW-1185">Reference proteome</keyword>
<name>A0A2Y9BUV7_9MICO</name>
<reference evidence="2" key="1">
    <citation type="submission" date="2016-10" db="EMBL/GenBank/DDBJ databases">
        <authorList>
            <person name="Varghese N."/>
            <person name="Submissions S."/>
        </authorList>
    </citation>
    <scope>NUCLEOTIDE SEQUENCE [LARGE SCALE GENOMIC DNA]</scope>
    <source>
        <strain evidence="2">DSM 22951</strain>
    </source>
</reference>
<sequence>MSFSFVGSTTATASSGSSVTITRSVTAGNLLVASILHQGGAISTVTDTASNTWATDSNGDTQTINSSTSQRRVQHYWCLSALTTASITVTIAAPRRSW</sequence>
<dbReference type="Proteomes" id="UP000250028">
    <property type="component" value="Unassembled WGS sequence"/>
</dbReference>
<dbReference type="RefSeq" id="WP_146202632.1">
    <property type="nucleotide sequence ID" value="NZ_QGDN01000001.1"/>
</dbReference>